<dbReference type="AlphaFoldDB" id="A0AAD1YXI5"/>
<evidence type="ECO:0000313" key="1">
    <source>
        <dbReference type="EMBL" id="CAI9759134.1"/>
    </source>
</evidence>
<sequence length="117" mass="12768">MEMETDETGDPTLSNECNGDEVLKAEGGAKVQKFTEWALKCTSVHSHCQENRDEVGCNSATAIQLHLSAFQAIVVLAGNHLTRKDFTETIDAECFRSALFFSSIDHDWASGISATSI</sequence>
<dbReference type="InterPro" id="IPR044956">
    <property type="entry name" value="SKIP35"/>
</dbReference>
<dbReference type="Proteomes" id="UP000834106">
    <property type="component" value="Chromosome 4"/>
</dbReference>
<organism evidence="1 2">
    <name type="scientific">Fraxinus pennsylvanica</name>
    <dbReference type="NCBI Taxonomy" id="56036"/>
    <lineage>
        <taxon>Eukaryota</taxon>
        <taxon>Viridiplantae</taxon>
        <taxon>Streptophyta</taxon>
        <taxon>Embryophyta</taxon>
        <taxon>Tracheophyta</taxon>
        <taxon>Spermatophyta</taxon>
        <taxon>Magnoliopsida</taxon>
        <taxon>eudicotyledons</taxon>
        <taxon>Gunneridae</taxon>
        <taxon>Pentapetalae</taxon>
        <taxon>asterids</taxon>
        <taxon>lamiids</taxon>
        <taxon>Lamiales</taxon>
        <taxon>Oleaceae</taxon>
        <taxon>Oleeae</taxon>
        <taxon>Fraxinus</taxon>
    </lineage>
</organism>
<name>A0AAD1YXI5_9LAMI</name>
<evidence type="ECO:0000313" key="2">
    <source>
        <dbReference type="Proteomes" id="UP000834106"/>
    </source>
</evidence>
<keyword evidence="2" id="KW-1185">Reference proteome</keyword>
<accession>A0AAD1YXI5</accession>
<proteinExistence type="predicted"/>
<dbReference type="PANTHER" id="PTHR36024:SF1">
    <property type="entry name" value="OS11G0246900 PROTEIN"/>
    <property type="match status" value="1"/>
</dbReference>
<reference evidence="1" key="1">
    <citation type="submission" date="2023-05" db="EMBL/GenBank/DDBJ databases">
        <authorList>
            <person name="Huff M."/>
        </authorList>
    </citation>
    <scope>NUCLEOTIDE SEQUENCE</scope>
</reference>
<gene>
    <name evidence="1" type="ORF">FPE_LOCUS6564</name>
</gene>
<dbReference type="EMBL" id="OU503039">
    <property type="protein sequence ID" value="CAI9759134.1"/>
    <property type="molecule type" value="Genomic_DNA"/>
</dbReference>
<protein>
    <submittedName>
        <fullName evidence="1">Uncharacterized protein</fullName>
    </submittedName>
</protein>
<dbReference type="PANTHER" id="PTHR36024">
    <property type="entry name" value="ANKYRIN REPEAT PROTEIN SKIP35"/>
    <property type="match status" value="1"/>
</dbReference>